<gene>
    <name evidence="2" type="ORF">SCABRO_03550</name>
</gene>
<evidence type="ECO:0000313" key="2">
    <source>
        <dbReference type="EMBL" id="KHE90705.1"/>
    </source>
</evidence>
<feature type="transmembrane region" description="Helical" evidence="1">
    <location>
        <begin position="24"/>
        <end position="47"/>
    </location>
</feature>
<organism evidence="2 3">
    <name type="scientific">Candidatus Scalindua brodae</name>
    <dbReference type="NCBI Taxonomy" id="237368"/>
    <lineage>
        <taxon>Bacteria</taxon>
        <taxon>Pseudomonadati</taxon>
        <taxon>Planctomycetota</taxon>
        <taxon>Candidatus Brocadiia</taxon>
        <taxon>Candidatus Brocadiales</taxon>
        <taxon>Candidatus Scalinduaceae</taxon>
        <taxon>Candidatus Scalindua</taxon>
    </lineage>
</organism>
<comment type="caution">
    <text evidence="2">The sequence shown here is derived from an EMBL/GenBank/DDBJ whole genome shotgun (WGS) entry which is preliminary data.</text>
</comment>
<name>A0A0B0EJ35_9BACT</name>
<reference evidence="2 3" key="1">
    <citation type="submission" date="2014-10" db="EMBL/GenBank/DDBJ databases">
        <title>Draft genome of anammox bacterium scalindua brodae, obtained using differential coverage binning of sequence data from two enrichment reactors.</title>
        <authorList>
            <person name="Speth D.R."/>
            <person name="Russ L."/>
            <person name="Kartal B."/>
            <person name="Op den Camp H.J."/>
            <person name="Dutilh B.E."/>
            <person name="Jetten M.S."/>
        </authorList>
    </citation>
    <scope>NUCLEOTIDE SEQUENCE [LARGE SCALE GENOMIC DNA]</scope>
    <source>
        <strain evidence="2">RU1</strain>
    </source>
</reference>
<accession>A0A0B0EJ35</accession>
<dbReference type="EMBL" id="JRYO01000244">
    <property type="protein sequence ID" value="KHE90705.1"/>
    <property type="molecule type" value="Genomic_DNA"/>
</dbReference>
<keyword evidence="1" id="KW-1133">Transmembrane helix</keyword>
<protein>
    <submittedName>
        <fullName evidence="2">Uncharacterized protein</fullName>
    </submittedName>
</protein>
<keyword evidence="1" id="KW-0472">Membrane</keyword>
<dbReference type="Proteomes" id="UP000030652">
    <property type="component" value="Unassembled WGS sequence"/>
</dbReference>
<dbReference type="AlphaFoldDB" id="A0A0B0EJ35"/>
<sequence length="62" mass="7116">MYRPDENNNRVQDAQEQVWDYLEYIVNIILFFLLGPKLSDLILYAVVAAGFSLRCSSLDGFA</sequence>
<keyword evidence="1" id="KW-0812">Transmembrane</keyword>
<proteinExistence type="predicted"/>
<evidence type="ECO:0000313" key="3">
    <source>
        <dbReference type="Proteomes" id="UP000030652"/>
    </source>
</evidence>
<evidence type="ECO:0000256" key="1">
    <source>
        <dbReference type="SAM" id="Phobius"/>
    </source>
</evidence>